<proteinExistence type="predicted"/>
<dbReference type="GeneID" id="69019851"/>
<comment type="caution">
    <text evidence="1">The sequence shown here is derived from an EMBL/GenBank/DDBJ whole genome shotgun (WGS) entry which is preliminary data.</text>
</comment>
<reference evidence="1" key="1">
    <citation type="journal article" date="2020" name="Phytopathology">
        <title>Genome sequence and comparative analysis of Colletotrichum gloeosporioides isolated from Liriodendron leaves.</title>
        <authorList>
            <person name="Fu F.F."/>
            <person name="Hao Z."/>
            <person name="Wang P."/>
            <person name="Lu Y."/>
            <person name="Xue L.J."/>
            <person name="Wei G."/>
            <person name="Tian Y."/>
            <person name="Baishi H."/>
            <person name="Xu H."/>
            <person name="Shi J."/>
            <person name="Cheng T."/>
            <person name="Wang G."/>
            <person name="Yi Y."/>
            <person name="Chen J."/>
        </authorList>
    </citation>
    <scope>NUCLEOTIDE SEQUENCE</scope>
    <source>
        <strain evidence="1">Lc1</strain>
    </source>
</reference>
<name>A0A8H4CT38_COLGL</name>
<accession>A0A8H4CT38</accession>
<sequence length="57" mass="6650">MTRFTLTWKVNLYGIAPTLRPYPIRGQTRQEIIVDVRRFTRDVGGTNISSQRTVKQL</sequence>
<evidence type="ECO:0000313" key="1">
    <source>
        <dbReference type="EMBL" id="KAF3809452.1"/>
    </source>
</evidence>
<organism evidence="1 2">
    <name type="scientific">Colletotrichum gloeosporioides</name>
    <name type="common">Anthracnose fungus</name>
    <name type="synonym">Glomerella cingulata</name>
    <dbReference type="NCBI Taxonomy" id="474922"/>
    <lineage>
        <taxon>Eukaryota</taxon>
        <taxon>Fungi</taxon>
        <taxon>Dikarya</taxon>
        <taxon>Ascomycota</taxon>
        <taxon>Pezizomycotina</taxon>
        <taxon>Sordariomycetes</taxon>
        <taxon>Hypocreomycetidae</taxon>
        <taxon>Glomerellales</taxon>
        <taxon>Glomerellaceae</taxon>
        <taxon>Colletotrichum</taxon>
        <taxon>Colletotrichum gloeosporioides species complex</taxon>
    </lineage>
</organism>
<dbReference type="Proteomes" id="UP000613401">
    <property type="component" value="Unassembled WGS sequence"/>
</dbReference>
<evidence type="ECO:0000313" key="2">
    <source>
        <dbReference type="Proteomes" id="UP000613401"/>
    </source>
</evidence>
<dbReference type="RefSeq" id="XP_045268611.1">
    <property type="nucleotide sequence ID" value="XM_045412605.1"/>
</dbReference>
<dbReference type="AlphaFoldDB" id="A0A8H4CT38"/>
<dbReference type="EMBL" id="WVTB01000016">
    <property type="protein sequence ID" value="KAF3809452.1"/>
    <property type="molecule type" value="Genomic_DNA"/>
</dbReference>
<protein>
    <submittedName>
        <fullName evidence="1">Uncharacterized protein</fullName>
    </submittedName>
</protein>
<reference evidence="1" key="2">
    <citation type="submission" date="2020-03" db="EMBL/GenBank/DDBJ databases">
        <authorList>
            <person name="Fu F.-F."/>
            <person name="Chen J."/>
        </authorList>
    </citation>
    <scope>NUCLEOTIDE SEQUENCE</scope>
    <source>
        <strain evidence="1">Lc1</strain>
    </source>
</reference>
<gene>
    <name evidence="1" type="ORF">GCG54_00012733</name>
</gene>
<keyword evidence="2" id="KW-1185">Reference proteome</keyword>